<accession>A0A915JK19</accession>
<name>A0A915JK19_ROMCU</name>
<evidence type="ECO:0000313" key="1">
    <source>
        <dbReference type="Proteomes" id="UP000887565"/>
    </source>
</evidence>
<dbReference type="AlphaFoldDB" id="A0A915JK19"/>
<sequence length="61" mass="6995">MTIQIGAFQKWDRILLSTISEGKKPKALYATWLRDQKKNRSPSPKLRNIGAIIPAMHHIII</sequence>
<evidence type="ECO:0000313" key="2">
    <source>
        <dbReference type="WBParaSite" id="nRc.2.0.1.t26396-RA"/>
    </source>
</evidence>
<reference evidence="2" key="1">
    <citation type="submission" date="2022-11" db="UniProtKB">
        <authorList>
            <consortium name="WormBaseParasite"/>
        </authorList>
    </citation>
    <scope>IDENTIFICATION</scope>
</reference>
<proteinExistence type="predicted"/>
<dbReference type="Proteomes" id="UP000887565">
    <property type="component" value="Unplaced"/>
</dbReference>
<dbReference type="WBParaSite" id="nRc.2.0.1.t26396-RA">
    <property type="protein sequence ID" value="nRc.2.0.1.t26396-RA"/>
    <property type="gene ID" value="nRc.2.0.1.g26396"/>
</dbReference>
<protein>
    <submittedName>
        <fullName evidence="2">Uncharacterized protein</fullName>
    </submittedName>
</protein>
<organism evidence="1 2">
    <name type="scientific">Romanomermis culicivorax</name>
    <name type="common">Nematode worm</name>
    <dbReference type="NCBI Taxonomy" id="13658"/>
    <lineage>
        <taxon>Eukaryota</taxon>
        <taxon>Metazoa</taxon>
        <taxon>Ecdysozoa</taxon>
        <taxon>Nematoda</taxon>
        <taxon>Enoplea</taxon>
        <taxon>Dorylaimia</taxon>
        <taxon>Mermithida</taxon>
        <taxon>Mermithoidea</taxon>
        <taxon>Mermithidae</taxon>
        <taxon>Romanomermis</taxon>
    </lineage>
</organism>
<keyword evidence="1" id="KW-1185">Reference proteome</keyword>